<dbReference type="SUPFAM" id="SSF49313">
    <property type="entry name" value="Cadherin-like"/>
    <property type="match status" value="2"/>
</dbReference>
<evidence type="ECO:0000313" key="6">
    <source>
        <dbReference type="EMBL" id="MBA5638633.1"/>
    </source>
</evidence>
<proteinExistence type="predicted"/>
<dbReference type="GO" id="GO:0008240">
    <property type="term" value="F:tripeptidyl-peptidase activity"/>
    <property type="evidence" value="ECO:0007669"/>
    <property type="project" value="TreeGrafter"/>
</dbReference>
<gene>
    <name evidence="6" type="ORF">H3H37_16350</name>
</gene>
<dbReference type="CDD" id="cd04056">
    <property type="entry name" value="Peptidases_S53"/>
    <property type="match status" value="1"/>
</dbReference>
<name>A0A7W2EU22_9BURK</name>
<feature type="binding site" evidence="4">
    <location>
        <position position="484"/>
    </location>
    <ligand>
        <name>Ca(2+)</name>
        <dbReference type="ChEBI" id="CHEBI:29108"/>
    </ligand>
</feature>
<dbReference type="InterPro" id="IPR036852">
    <property type="entry name" value="Peptidase_S8/S53_dom_sf"/>
</dbReference>
<keyword evidence="2 4" id="KW-0378">Hydrolase</keyword>
<evidence type="ECO:0000256" key="3">
    <source>
        <dbReference type="ARBA" id="ARBA00022825"/>
    </source>
</evidence>
<dbReference type="GO" id="GO:0006508">
    <property type="term" value="P:proteolysis"/>
    <property type="evidence" value="ECO:0007669"/>
    <property type="project" value="UniProtKB-KW"/>
</dbReference>
<sequence length="790" mass="77748">MQTRQPSSSHAIRPALLLPAAIAALLSACGGTPGQDNAAAGTQVAAMVATSTTTLELDNPTLPAAAANLIVQPAYHIAPVLLDAPDDTDADGYAASARRGPRTMLLPPSARRLSTRRLSLDKLEYAPPQSPDSTLAPMATSGTVTTYTPAQIRAAYGLPALPPSGTTLTAALAAQLGAGQTIYIVDAMHNPNVAAELAAFNAKFGLPACTQKSIAPSAVLPLAAPSATGCDLSVVFNTSAGAMTATQPAYDSGWATEISLDVQWAHATAPLARIVLIEAASASVDNLQGAVKLANAMGPGVVSMSFGTPEGSWTSSANAAFTASNMTYLAATGDSGASVQWPAVSPNVVAVGGTSLTYTGSGSRSEVGWTQTGGGISAYTATPTYQTSSVPGLGTLAHRGVADVSFNADPKTGQYVAIIASGATTPSWISAGGTSLSTPQWAGLIAVANATRALNAKPALGAPHAVLYGQIASVPGTYASAFGDVISGSDGTCTTCSAKSGYDQLSGLGTPNAGSLLSALSGATAVASAPTVVPAAISGKVGTALSFTVSASGANPLSYTLSGAPSGMSIGSTGVVSWATPVAGTYAVVVTATDTKTGLKGQGTYTVTIAAASAPVVTGASITGKVGTALWFAVAVSSPNPVTYALSGAPAGMAISSSGVVSWAAPVAGSYSVTVTAKDSKTGLTGQAVFKISIGTSTTVSSSLTVNAPALAGVAGKPLAGTIGISAPGSSYVSISISGVPLGVTFVPNGLNIGVNWASPVTGSYTMKIVVSDSAGHSVQTNMAITIKAS</sequence>
<feature type="binding site" evidence="4">
    <location>
        <position position="503"/>
    </location>
    <ligand>
        <name>Ca(2+)</name>
        <dbReference type="ChEBI" id="CHEBI:29108"/>
    </ligand>
</feature>
<dbReference type="Gene3D" id="2.60.40.10">
    <property type="entry name" value="Immunoglobulins"/>
    <property type="match status" value="3"/>
</dbReference>
<dbReference type="GO" id="GO:0016020">
    <property type="term" value="C:membrane"/>
    <property type="evidence" value="ECO:0007669"/>
    <property type="project" value="InterPro"/>
</dbReference>
<keyword evidence="1 4" id="KW-0645">Protease</keyword>
<organism evidence="6 7">
    <name type="scientific">Rugamonas brunnea</name>
    <dbReference type="NCBI Taxonomy" id="2758569"/>
    <lineage>
        <taxon>Bacteria</taxon>
        <taxon>Pseudomonadati</taxon>
        <taxon>Pseudomonadota</taxon>
        <taxon>Betaproteobacteria</taxon>
        <taxon>Burkholderiales</taxon>
        <taxon>Oxalobacteraceae</taxon>
        <taxon>Telluria group</taxon>
        <taxon>Rugamonas</taxon>
    </lineage>
</organism>
<keyword evidence="4" id="KW-0479">Metal-binding</keyword>
<evidence type="ECO:0000256" key="4">
    <source>
        <dbReference type="PROSITE-ProRule" id="PRU01032"/>
    </source>
</evidence>
<comment type="cofactor">
    <cofactor evidence="4">
        <name>Ca(2+)</name>
        <dbReference type="ChEBI" id="CHEBI:29108"/>
    </cofactor>
    <text evidence="4">Binds 1 Ca(2+) ion per subunit.</text>
</comment>
<feature type="domain" description="Peptidase S53" evidence="5">
    <location>
        <begin position="146"/>
        <end position="523"/>
    </location>
</feature>
<dbReference type="InterPro" id="IPR013783">
    <property type="entry name" value="Ig-like_fold"/>
</dbReference>
<dbReference type="PROSITE" id="PS51257">
    <property type="entry name" value="PROKAR_LIPOPROTEIN"/>
    <property type="match status" value="1"/>
</dbReference>
<comment type="caution">
    <text evidence="6">The sequence shown here is derived from an EMBL/GenBank/DDBJ whole genome shotgun (WGS) entry which is preliminary data.</text>
</comment>
<dbReference type="InterPro" id="IPR030400">
    <property type="entry name" value="Sedolisin_dom"/>
</dbReference>
<accession>A0A7W2EU22</accession>
<keyword evidence="4" id="KW-0106">Calcium</keyword>
<dbReference type="Gene3D" id="3.40.50.200">
    <property type="entry name" value="Peptidase S8/S53 domain"/>
    <property type="match status" value="1"/>
</dbReference>
<dbReference type="InterPro" id="IPR015919">
    <property type="entry name" value="Cadherin-like_sf"/>
</dbReference>
<dbReference type="EMBL" id="JACEZT010000010">
    <property type="protein sequence ID" value="MBA5638633.1"/>
    <property type="molecule type" value="Genomic_DNA"/>
</dbReference>
<evidence type="ECO:0000256" key="1">
    <source>
        <dbReference type="ARBA" id="ARBA00022670"/>
    </source>
</evidence>
<dbReference type="PROSITE" id="PS00138">
    <property type="entry name" value="SUBTILASE_SER"/>
    <property type="match status" value="1"/>
</dbReference>
<evidence type="ECO:0000313" key="7">
    <source>
        <dbReference type="Proteomes" id="UP000534388"/>
    </source>
</evidence>
<dbReference type="AlphaFoldDB" id="A0A7W2EU22"/>
<feature type="active site" description="Charge relay system" evidence="4">
    <location>
        <position position="435"/>
    </location>
</feature>
<dbReference type="SUPFAM" id="SSF52743">
    <property type="entry name" value="Subtilisin-like"/>
    <property type="match status" value="1"/>
</dbReference>
<dbReference type="RefSeq" id="WP_182164365.1">
    <property type="nucleotide sequence ID" value="NZ_JACEZT010000010.1"/>
</dbReference>
<feature type="active site" description="Charge relay system" evidence="4">
    <location>
        <position position="257"/>
    </location>
</feature>
<dbReference type="GO" id="GO:0005509">
    <property type="term" value="F:calcium ion binding"/>
    <property type="evidence" value="ECO:0007669"/>
    <property type="project" value="InterPro"/>
</dbReference>
<evidence type="ECO:0000256" key="2">
    <source>
        <dbReference type="ARBA" id="ARBA00022801"/>
    </source>
</evidence>
<dbReference type="GO" id="GO:0004252">
    <property type="term" value="F:serine-type endopeptidase activity"/>
    <property type="evidence" value="ECO:0007669"/>
    <property type="project" value="UniProtKB-UniRule"/>
</dbReference>
<reference evidence="6 7" key="1">
    <citation type="submission" date="2020-07" db="EMBL/GenBank/DDBJ databases">
        <title>Novel species isolated from subtropical streams in China.</title>
        <authorList>
            <person name="Lu H."/>
        </authorList>
    </citation>
    <scope>NUCLEOTIDE SEQUENCE [LARGE SCALE GENOMIC DNA]</scope>
    <source>
        <strain evidence="6 7">LX20W</strain>
    </source>
</reference>
<keyword evidence="7" id="KW-1185">Reference proteome</keyword>
<evidence type="ECO:0000259" key="5">
    <source>
        <dbReference type="PROSITE" id="PS51695"/>
    </source>
</evidence>
<feature type="binding site" evidence="4">
    <location>
        <position position="501"/>
    </location>
    <ligand>
        <name>Ca(2+)</name>
        <dbReference type="ChEBI" id="CHEBI:29108"/>
    </ligand>
</feature>
<keyword evidence="3 4" id="KW-0720">Serine protease</keyword>
<protein>
    <submittedName>
        <fullName evidence="6">S53 family peptidase</fullName>
    </submittedName>
</protein>
<dbReference type="PROSITE" id="PS51695">
    <property type="entry name" value="SEDOLISIN"/>
    <property type="match status" value="1"/>
</dbReference>
<dbReference type="Proteomes" id="UP000534388">
    <property type="component" value="Unassembled WGS sequence"/>
</dbReference>
<feature type="active site" description="Charge relay system" evidence="4">
    <location>
        <position position="261"/>
    </location>
</feature>
<dbReference type="InterPro" id="IPR023828">
    <property type="entry name" value="Peptidase_S8_Ser-AS"/>
</dbReference>
<dbReference type="InterPro" id="IPR050819">
    <property type="entry name" value="Tripeptidyl-peptidase_I"/>
</dbReference>
<dbReference type="PANTHER" id="PTHR14218">
    <property type="entry name" value="PROTEASE S8 TRIPEPTIDYL PEPTIDASE I CLN2"/>
    <property type="match status" value="1"/>
</dbReference>
<dbReference type="PANTHER" id="PTHR14218:SF15">
    <property type="entry name" value="TRIPEPTIDYL-PEPTIDASE 1"/>
    <property type="match status" value="1"/>
</dbReference>
<feature type="binding site" evidence="4">
    <location>
        <position position="485"/>
    </location>
    <ligand>
        <name>Ca(2+)</name>
        <dbReference type="ChEBI" id="CHEBI:29108"/>
    </ligand>
</feature>